<organism evidence="2 3">
    <name type="scientific">Cricetulus griseus</name>
    <name type="common">Chinese hamster</name>
    <name type="synonym">Cricetulus barabensis griseus</name>
    <dbReference type="NCBI Taxonomy" id="10029"/>
    <lineage>
        <taxon>Eukaryota</taxon>
        <taxon>Metazoa</taxon>
        <taxon>Chordata</taxon>
        <taxon>Craniata</taxon>
        <taxon>Vertebrata</taxon>
        <taxon>Euteleostomi</taxon>
        <taxon>Mammalia</taxon>
        <taxon>Eutheria</taxon>
        <taxon>Euarchontoglires</taxon>
        <taxon>Glires</taxon>
        <taxon>Rodentia</taxon>
        <taxon>Myomorpha</taxon>
        <taxon>Muroidea</taxon>
        <taxon>Cricetidae</taxon>
        <taxon>Cricetinae</taxon>
        <taxon>Cricetulus</taxon>
    </lineage>
</organism>
<proteinExistence type="predicted"/>
<feature type="non-terminal residue" evidence="2">
    <location>
        <position position="1"/>
    </location>
</feature>
<dbReference type="AlphaFoldDB" id="G3IP85"/>
<evidence type="ECO:0000313" key="2">
    <source>
        <dbReference type="EMBL" id="EGV91513.1"/>
    </source>
</evidence>
<dbReference type="PaxDb" id="10029-XP_007619816.1"/>
<dbReference type="PANTHER" id="PTHR10656">
    <property type="entry name" value="CELL FATE DETERMINING PROTEIN MAB21-RELATED"/>
    <property type="match status" value="1"/>
</dbReference>
<dbReference type="InterPro" id="IPR046906">
    <property type="entry name" value="Mab-21_HhH/H2TH-like"/>
</dbReference>
<protein>
    <submittedName>
        <fullName evidence="2">Uncharacterized protein C2orf54-like</fullName>
    </submittedName>
</protein>
<name>G3IP85_CRIGR</name>
<sequence length="194" mass="21916">LSRLLGALGSYPGHRLDSLSILDRVNLESWRGGSQSPGLTFDHLKTVLLWASVLFPAPEDWADLQGSVYRLLVVLLCCLATRNLPHFLYPEHNLLQDSGLDLGVIYQRVEHFASQPEESLRIHVTHLGHSRPPRIDNGVKALLQLPASDPTYWTTAYFDFLLDKFQVFNIQDKDRISAMQNIFQKTKTMGSDSS</sequence>
<reference evidence="3" key="1">
    <citation type="journal article" date="2011" name="Nat. Biotechnol.">
        <title>The genomic sequence of the Chinese hamster ovary (CHO)-K1 cell line.</title>
        <authorList>
            <person name="Xu X."/>
            <person name="Nagarajan H."/>
            <person name="Lewis N.E."/>
            <person name="Pan S."/>
            <person name="Cai Z."/>
            <person name="Liu X."/>
            <person name="Chen W."/>
            <person name="Xie M."/>
            <person name="Wang W."/>
            <person name="Hammond S."/>
            <person name="Andersen M.R."/>
            <person name="Neff N."/>
            <person name="Passarelli B."/>
            <person name="Koh W."/>
            <person name="Fan H.C."/>
            <person name="Wang J."/>
            <person name="Gui Y."/>
            <person name="Lee K.H."/>
            <person name="Betenbaugh M.J."/>
            <person name="Quake S.R."/>
            <person name="Famili I."/>
            <person name="Palsson B.O."/>
            <person name="Wang J."/>
        </authorList>
    </citation>
    <scope>NUCLEOTIDE SEQUENCE [LARGE SCALE GENOMIC DNA]</scope>
    <source>
        <strain evidence="3">CHO K1 cell line</strain>
    </source>
</reference>
<feature type="domain" description="Mab-21-like HhH/H2TH-like" evidence="1">
    <location>
        <begin position="39"/>
        <end position="97"/>
    </location>
</feature>
<dbReference type="Gene3D" id="1.10.1410.40">
    <property type="match status" value="1"/>
</dbReference>
<dbReference type="PANTHER" id="PTHR10656:SF7">
    <property type="entry name" value="PROTEIN MAB-21-LIKE 4"/>
    <property type="match status" value="1"/>
</dbReference>
<dbReference type="InParanoid" id="G3IP85"/>
<evidence type="ECO:0000259" key="1">
    <source>
        <dbReference type="Pfam" id="PF20266"/>
    </source>
</evidence>
<dbReference type="Proteomes" id="UP000001075">
    <property type="component" value="Unassembled WGS sequence"/>
</dbReference>
<dbReference type="Pfam" id="PF20266">
    <property type="entry name" value="Mab-21_C"/>
    <property type="match status" value="1"/>
</dbReference>
<dbReference type="EMBL" id="JH009449">
    <property type="protein sequence ID" value="EGV91513.1"/>
    <property type="molecule type" value="Genomic_DNA"/>
</dbReference>
<evidence type="ECO:0000313" key="3">
    <source>
        <dbReference type="Proteomes" id="UP000001075"/>
    </source>
</evidence>
<accession>G3IP85</accession>
<gene>
    <name evidence="2" type="ORF">I79_025789</name>
</gene>